<dbReference type="Proteomes" id="UP000631114">
    <property type="component" value="Unassembled WGS sequence"/>
</dbReference>
<gene>
    <name evidence="1" type="ORF">IFM89_027539</name>
</gene>
<reference evidence="1 2" key="1">
    <citation type="submission" date="2020-10" db="EMBL/GenBank/DDBJ databases">
        <title>The Coptis chinensis genome and diversification of protoberbering-type alkaloids.</title>
        <authorList>
            <person name="Wang B."/>
            <person name="Shu S."/>
            <person name="Song C."/>
            <person name="Liu Y."/>
        </authorList>
    </citation>
    <scope>NUCLEOTIDE SEQUENCE [LARGE SCALE GENOMIC DNA]</scope>
    <source>
        <strain evidence="1">HL-2020</strain>
        <tissue evidence="1">Leaf</tissue>
    </source>
</reference>
<accession>A0A835LPA9</accession>
<dbReference type="EMBL" id="JADFTS010000006">
    <property type="protein sequence ID" value="KAF9602410.1"/>
    <property type="molecule type" value="Genomic_DNA"/>
</dbReference>
<proteinExistence type="predicted"/>
<evidence type="ECO:0000313" key="1">
    <source>
        <dbReference type="EMBL" id="KAF9602410.1"/>
    </source>
</evidence>
<dbReference type="AlphaFoldDB" id="A0A835LPA9"/>
<comment type="caution">
    <text evidence="1">The sequence shown here is derived from an EMBL/GenBank/DDBJ whole genome shotgun (WGS) entry which is preliminary data.</text>
</comment>
<organism evidence="1 2">
    <name type="scientific">Coptis chinensis</name>
    <dbReference type="NCBI Taxonomy" id="261450"/>
    <lineage>
        <taxon>Eukaryota</taxon>
        <taxon>Viridiplantae</taxon>
        <taxon>Streptophyta</taxon>
        <taxon>Embryophyta</taxon>
        <taxon>Tracheophyta</taxon>
        <taxon>Spermatophyta</taxon>
        <taxon>Magnoliopsida</taxon>
        <taxon>Ranunculales</taxon>
        <taxon>Ranunculaceae</taxon>
        <taxon>Coptidoideae</taxon>
        <taxon>Coptis</taxon>
    </lineage>
</organism>
<sequence>MGQPTLFGVWENQVKRAPFQRIGKRSRNRERRRVRVEIGCGKEKAQRPRLSSCVELSSRLRSFLVACPPTGPSPPVVELVVAAADFQKDLASWNINPIKGGVDVKELQDVEKAIVEALEKQCSDVISPLKDNLAPKKFGFRYIQKLAKRTDCVYSVPEELGILLNSMKRILDVLRPRIETQLRSWGSCIPNGGSRYAEIQV</sequence>
<keyword evidence="2" id="KW-1185">Reference proteome</keyword>
<evidence type="ECO:0000313" key="2">
    <source>
        <dbReference type="Proteomes" id="UP000631114"/>
    </source>
</evidence>
<dbReference type="OrthoDB" id="1571544at2759"/>
<dbReference type="PANTHER" id="PTHR31110:SF2">
    <property type="entry name" value="PESTICIDAL CRYSTAL CRY8BA PROTEIN"/>
    <property type="match status" value="1"/>
</dbReference>
<protein>
    <submittedName>
        <fullName evidence="1">Uncharacterized protein</fullName>
    </submittedName>
</protein>
<dbReference type="PANTHER" id="PTHR31110">
    <property type="entry name" value="PESTICIDAL CRYSTAL CRY8BA PROTEIN"/>
    <property type="match status" value="1"/>
</dbReference>
<name>A0A835LPA9_9MAGN</name>